<keyword evidence="9 13" id="KW-0479">Metal-binding</keyword>
<accession>A0A927CTT5</accession>
<evidence type="ECO:0000256" key="12">
    <source>
        <dbReference type="ARBA" id="ARBA00047317"/>
    </source>
</evidence>
<dbReference type="Gene3D" id="2.40.340.10">
    <property type="entry name" value="MoeA, C-terminal, domain IV"/>
    <property type="match status" value="1"/>
</dbReference>
<dbReference type="SUPFAM" id="SSF63882">
    <property type="entry name" value="MoeA N-terminal region -like"/>
    <property type="match status" value="1"/>
</dbReference>
<proteinExistence type="inferred from homology"/>
<dbReference type="InterPro" id="IPR005111">
    <property type="entry name" value="MoeA_C_domain_IV"/>
</dbReference>
<dbReference type="Gene3D" id="2.170.190.11">
    <property type="entry name" value="Molybdopterin biosynthesis moea protein, domain 3"/>
    <property type="match status" value="1"/>
</dbReference>
<organism evidence="15 16">
    <name type="scientific">Peribacillus faecalis</name>
    <dbReference type="NCBI Taxonomy" id="2772559"/>
    <lineage>
        <taxon>Bacteria</taxon>
        <taxon>Bacillati</taxon>
        <taxon>Bacillota</taxon>
        <taxon>Bacilli</taxon>
        <taxon>Bacillales</taxon>
        <taxon>Bacillaceae</taxon>
        <taxon>Peribacillus</taxon>
    </lineage>
</organism>
<dbReference type="FunFam" id="2.170.190.11:FF:000001">
    <property type="entry name" value="Molybdopterin molybdenumtransferase"/>
    <property type="match status" value="1"/>
</dbReference>
<dbReference type="Pfam" id="PF00994">
    <property type="entry name" value="MoCF_biosynth"/>
    <property type="match status" value="1"/>
</dbReference>
<comment type="pathway">
    <text evidence="3 13">Cofactor biosynthesis; molybdopterin biosynthesis.</text>
</comment>
<dbReference type="GO" id="GO:0046872">
    <property type="term" value="F:metal ion binding"/>
    <property type="evidence" value="ECO:0007669"/>
    <property type="project" value="UniProtKB-UniRule"/>
</dbReference>
<dbReference type="InterPro" id="IPR001453">
    <property type="entry name" value="MoaB/Mog_dom"/>
</dbReference>
<evidence type="ECO:0000259" key="14">
    <source>
        <dbReference type="SMART" id="SM00852"/>
    </source>
</evidence>
<evidence type="ECO:0000256" key="1">
    <source>
        <dbReference type="ARBA" id="ARBA00001946"/>
    </source>
</evidence>
<protein>
    <recommendedName>
        <fullName evidence="6 13">Molybdopterin molybdenumtransferase</fullName>
        <ecNumber evidence="5 13">2.10.1.1</ecNumber>
    </recommendedName>
</protein>
<evidence type="ECO:0000256" key="10">
    <source>
        <dbReference type="ARBA" id="ARBA00022842"/>
    </source>
</evidence>
<reference evidence="15" key="1">
    <citation type="submission" date="2020-09" db="EMBL/GenBank/DDBJ databases">
        <title>Bacillus faecalis sp. nov., a moderately halophilic bacterium isolated from cow faeces.</title>
        <authorList>
            <person name="Jiang L."/>
            <person name="Lee J."/>
        </authorList>
    </citation>
    <scope>NUCLEOTIDE SEQUENCE</scope>
    <source>
        <strain evidence="15">AGMB 02131</strain>
    </source>
</reference>
<comment type="caution">
    <text evidence="15">The sequence shown here is derived from an EMBL/GenBank/DDBJ whole genome shotgun (WGS) entry which is preliminary data.</text>
</comment>
<dbReference type="Gene3D" id="3.90.105.10">
    <property type="entry name" value="Molybdopterin biosynthesis moea protein, domain 2"/>
    <property type="match status" value="1"/>
</dbReference>
<dbReference type="SMART" id="SM00852">
    <property type="entry name" value="MoCF_biosynth"/>
    <property type="match status" value="1"/>
</dbReference>
<evidence type="ECO:0000256" key="9">
    <source>
        <dbReference type="ARBA" id="ARBA00022723"/>
    </source>
</evidence>
<evidence type="ECO:0000256" key="6">
    <source>
        <dbReference type="ARBA" id="ARBA00021108"/>
    </source>
</evidence>
<dbReference type="Proteomes" id="UP000602076">
    <property type="component" value="Unassembled WGS sequence"/>
</dbReference>
<gene>
    <name evidence="15" type="ORF">IEO70_03540</name>
</gene>
<evidence type="ECO:0000313" key="15">
    <source>
        <dbReference type="EMBL" id="MBD3107428.1"/>
    </source>
</evidence>
<comment type="catalytic activity">
    <reaction evidence="12">
        <text>adenylyl-molybdopterin + molybdate = Mo-molybdopterin + AMP + H(+)</text>
        <dbReference type="Rhea" id="RHEA:35047"/>
        <dbReference type="ChEBI" id="CHEBI:15378"/>
        <dbReference type="ChEBI" id="CHEBI:36264"/>
        <dbReference type="ChEBI" id="CHEBI:62727"/>
        <dbReference type="ChEBI" id="CHEBI:71302"/>
        <dbReference type="ChEBI" id="CHEBI:456215"/>
        <dbReference type="EC" id="2.10.1.1"/>
    </reaction>
</comment>
<dbReference type="SUPFAM" id="SSF53218">
    <property type="entry name" value="Molybdenum cofactor biosynthesis proteins"/>
    <property type="match status" value="1"/>
</dbReference>
<evidence type="ECO:0000256" key="13">
    <source>
        <dbReference type="RuleBase" id="RU365090"/>
    </source>
</evidence>
<keyword evidence="16" id="KW-1185">Reference proteome</keyword>
<dbReference type="InterPro" id="IPR036688">
    <property type="entry name" value="MoeA_C_domain_IV_sf"/>
</dbReference>
<evidence type="ECO:0000256" key="8">
    <source>
        <dbReference type="ARBA" id="ARBA00022679"/>
    </source>
</evidence>
<dbReference type="PANTHER" id="PTHR10192">
    <property type="entry name" value="MOLYBDOPTERIN BIOSYNTHESIS PROTEIN"/>
    <property type="match status" value="1"/>
</dbReference>
<evidence type="ECO:0000256" key="5">
    <source>
        <dbReference type="ARBA" id="ARBA00013269"/>
    </source>
</evidence>
<evidence type="ECO:0000256" key="3">
    <source>
        <dbReference type="ARBA" id="ARBA00005046"/>
    </source>
</evidence>
<evidence type="ECO:0000256" key="7">
    <source>
        <dbReference type="ARBA" id="ARBA00022505"/>
    </source>
</evidence>
<evidence type="ECO:0000256" key="4">
    <source>
        <dbReference type="ARBA" id="ARBA00010763"/>
    </source>
</evidence>
<evidence type="ECO:0000256" key="11">
    <source>
        <dbReference type="ARBA" id="ARBA00023150"/>
    </source>
</evidence>
<dbReference type="GO" id="GO:0061599">
    <property type="term" value="F:molybdopterin molybdotransferase activity"/>
    <property type="evidence" value="ECO:0007669"/>
    <property type="project" value="UniProtKB-UniRule"/>
</dbReference>
<dbReference type="SUPFAM" id="SSF63867">
    <property type="entry name" value="MoeA C-terminal domain-like"/>
    <property type="match status" value="1"/>
</dbReference>
<keyword evidence="7 13" id="KW-0500">Molybdenum</keyword>
<evidence type="ECO:0000256" key="2">
    <source>
        <dbReference type="ARBA" id="ARBA00002901"/>
    </source>
</evidence>
<dbReference type="InterPro" id="IPR038987">
    <property type="entry name" value="MoeA-like"/>
</dbReference>
<comment type="similarity">
    <text evidence="4 13">Belongs to the MoeA family.</text>
</comment>
<dbReference type="EC" id="2.10.1.1" evidence="5 13"/>
<dbReference type="PANTHER" id="PTHR10192:SF5">
    <property type="entry name" value="GEPHYRIN"/>
    <property type="match status" value="1"/>
</dbReference>
<keyword evidence="8 13" id="KW-0808">Transferase</keyword>
<dbReference type="GO" id="GO:0005829">
    <property type="term" value="C:cytosol"/>
    <property type="evidence" value="ECO:0007669"/>
    <property type="project" value="TreeGrafter"/>
</dbReference>
<sequence>MTDIRTAIAIGEAIRRVMDSQFENKTEYVPLAEAHGRFLAENVIADQDVPAFNRSLYDGYAIRSEDTGDGPVSLEVIGEIGAGHVFSGKVGAFQSVRIMTGAPLPEQCNAVVMLEHVESYTKNGVTYITVKEKVPHGMHVFFKGKELQEGTCIVKKGTLITPGIVALLATFGYSMVLVGKRPIIGVLATGDELLEIDEPLILGKIRNSNSYMLLAQIDKTGGDGVYLGNLPDDLEKSFAAVQEALAKVDVLITTGGVSVGDYDYMPDIYKRLGANVLFNKVAMRPGSVTTVAKRGNQFLFGLSGNPSASYIGFELFVRPVIRKSLGSGHHHLKSIKAILTENYAAPKAFSQLIRTKIHYGNAKIYVSSVGLNMSGSITSLAGADSLLILPPAEESYKQGDEVDILLLSEGQEQAFFC</sequence>
<name>A0A927CTT5_9BACI</name>
<dbReference type="NCBIfam" id="TIGR00177">
    <property type="entry name" value="molyb_syn"/>
    <property type="match status" value="1"/>
</dbReference>
<dbReference type="FunFam" id="3.40.980.10:FF:000004">
    <property type="entry name" value="Molybdopterin molybdenumtransferase"/>
    <property type="match status" value="1"/>
</dbReference>
<keyword evidence="11 13" id="KW-0501">Molybdenum cofactor biosynthesis</keyword>
<evidence type="ECO:0000313" key="16">
    <source>
        <dbReference type="Proteomes" id="UP000602076"/>
    </source>
</evidence>
<keyword evidence="10 13" id="KW-0460">Magnesium</keyword>
<dbReference type="RefSeq" id="WP_190996973.1">
    <property type="nucleotide sequence ID" value="NZ_JACXSI010000006.1"/>
</dbReference>
<dbReference type="NCBIfam" id="NF045515">
    <property type="entry name" value="Glp_gephyrin"/>
    <property type="match status" value="1"/>
</dbReference>
<feature type="domain" description="MoaB/Mog" evidence="14">
    <location>
        <begin position="185"/>
        <end position="323"/>
    </location>
</feature>
<dbReference type="AlphaFoldDB" id="A0A927CTT5"/>
<dbReference type="Pfam" id="PF03454">
    <property type="entry name" value="MoeA_C"/>
    <property type="match status" value="1"/>
</dbReference>
<dbReference type="InterPro" id="IPR036135">
    <property type="entry name" value="MoeA_linker/N_sf"/>
</dbReference>
<comment type="cofactor">
    <cofactor evidence="1 13">
        <name>Mg(2+)</name>
        <dbReference type="ChEBI" id="CHEBI:18420"/>
    </cofactor>
</comment>
<dbReference type="InterPro" id="IPR005110">
    <property type="entry name" value="MoeA_linker/N"/>
</dbReference>
<dbReference type="Gene3D" id="3.40.980.10">
    <property type="entry name" value="MoaB/Mog-like domain"/>
    <property type="match status" value="1"/>
</dbReference>
<comment type="function">
    <text evidence="2 13">Catalyzes the insertion of molybdate into adenylated molybdopterin with the concomitant release of AMP.</text>
</comment>
<dbReference type="CDD" id="cd00887">
    <property type="entry name" value="MoeA"/>
    <property type="match status" value="1"/>
</dbReference>
<dbReference type="EMBL" id="JACXSI010000006">
    <property type="protein sequence ID" value="MBD3107428.1"/>
    <property type="molecule type" value="Genomic_DNA"/>
</dbReference>
<dbReference type="InterPro" id="IPR036425">
    <property type="entry name" value="MoaB/Mog-like_dom_sf"/>
</dbReference>
<dbReference type="GO" id="GO:0006777">
    <property type="term" value="P:Mo-molybdopterin cofactor biosynthetic process"/>
    <property type="evidence" value="ECO:0007669"/>
    <property type="project" value="UniProtKB-UniRule"/>
</dbReference>
<dbReference type="Pfam" id="PF03453">
    <property type="entry name" value="MoeA_N"/>
    <property type="match status" value="1"/>
</dbReference>